<evidence type="ECO:0000313" key="2">
    <source>
        <dbReference type="EMBL" id="MPR30621.1"/>
    </source>
</evidence>
<gene>
    <name evidence="2" type="ORF">FS320_37950</name>
</gene>
<dbReference type="OrthoDB" id="8018709at2"/>
<name>A0A5N7MUJ6_9HYPH</name>
<evidence type="ECO:0000313" key="3">
    <source>
        <dbReference type="Proteomes" id="UP000403266"/>
    </source>
</evidence>
<feature type="region of interest" description="Disordered" evidence="1">
    <location>
        <begin position="136"/>
        <end position="157"/>
    </location>
</feature>
<comment type="caution">
    <text evidence="2">The sequence shown here is derived from an EMBL/GenBank/DDBJ whole genome shotgun (WGS) entry which is preliminary data.</text>
</comment>
<proteinExistence type="predicted"/>
<dbReference type="EMBL" id="VOSK01000408">
    <property type="protein sequence ID" value="MPR30621.1"/>
    <property type="molecule type" value="Genomic_DNA"/>
</dbReference>
<dbReference type="InterPro" id="IPR021955">
    <property type="entry name" value="DUF3572"/>
</dbReference>
<dbReference type="Pfam" id="PF12096">
    <property type="entry name" value="DUF3572"/>
    <property type="match status" value="1"/>
</dbReference>
<dbReference type="RefSeq" id="WP_152717444.1">
    <property type="nucleotide sequence ID" value="NZ_VOSJ01000436.1"/>
</dbReference>
<protein>
    <submittedName>
        <fullName evidence="2">DUF3572 family protein</fullName>
    </submittedName>
</protein>
<dbReference type="AlphaFoldDB" id="A0A5N7MUJ6"/>
<reference evidence="2 3" key="1">
    <citation type="journal article" date="2019" name="Syst. Appl. Microbiol.">
        <title>Microvirga tunisiensis sp. nov., a root nodule symbiotic bacterium isolated from Lupinus micranthus and L. luteus grown in Northern Tunisia.</title>
        <authorList>
            <person name="Msaddak A."/>
            <person name="Rejili M."/>
            <person name="Duran D."/>
            <person name="Mars M."/>
            <person name="Palacios J.M."/>
            <person name="Ruiz-Argueso T."/>
            <person name="Rey L."/>
            <person name="Imperial J."/>
        </authorList>
    </citation>
    <scope>NUCLEOTIDE SEQUENCE [LARGE SCALE GENOMIC DNA]</scope>
    <source>
        <strain evidence="2 3">Lmie10</strain>
    </source>
</reference>
<accession>A0A5N7MUJ6</accession>
<keyword evidence="3" id="KW-1185">Reference proteome</keyword>
<evidence type="ECO:0000256" key="1">
    <source>
        <dbReference type="SAM" id="MobiDB-lite"/>
    </source>
</evidence>
<organism evidence="2 3">
    <name type="scientific">Microvirga tunisiensis</name>
    <dbReference type="NCBI Taxonomy" id="2108360"/>
    <lineage>
        <taxon>Bacteria</taxon>
        <taxon>Pseudomonadati</taxon>
        <taxon>Pseudomonadota</taxon>
        <taxon>Alphaproteobacteria</taxon>
        <taxon>Hyphomicrobiales</taxon>
        <taxon>Methylobacteriaceae</taxon>
        <taxon>Microvirga</taxon>
    </lineage>
</organism>
<sequence length="157" mass="17005">MVNECLHQRISSVTSVTIRIEVWRGHRSCGSWRRLGGGVAETGSKRGPAGSETVDALGIKVLAFIVADVDRIIQFLNVTGLQPETIRESAQSSLFLLGVLDYASKDDELLRALHQELNIAPASILTALGHQAPASEIKPLDRKTEAAPPLPRGNLFK</sequence>
<dbReference type="Proteomes" id="UP000403266">
    <property type="component" value="Unassembled WGS sequence"/>
</dbReference>